<evidence type="ECO:0000313" key="3">
    <source>
        <dbReference type="EMBL" id="KAK2973801.1"/>
    </source>
</evidence>
<dbReference type="EMBL" id="JAVXUO010002370">
    <property type="protein sequence ID" value="KAK2973801.1"/>
    <property type="molecule type" value="Genomic_DNA"/>
</dbReference>
<organism evidence="3 4">
    <name type="scientific">Escallonia rubra</name>
    <dbReference type="NCBI Taxonomy" id="112253"/>
    <lineage>
        <taxon>Eukaryota</taxon>
        <taxon>Viridiplantae</taxon>
        <taxon>Streptophyta</taxon>
        <taxon>Embryophyta</taxon>
        <taxon>Tracheophyta</taxon>
        <taxon>Spermatophyta</taxon>
        <taxon>Magnoliopsida</taxon>
        <taxon>eudicotyledons</taxon>
        <taxon>Gunneridae</taxon>
        <taxon>Pentapetalae</taxon>
        <taxon>asterids</taxon>
        <taxon>campanulids</taxon>
        <taxon>Escalloniales</taxon>
        <taxon>Escalloniaceae</taxon>
        <taxon>Escallonia</taxon>
    </lineage>
</organism>
<dbReference type="InterPro" id="IPR025422">
    <property type="entry name" value="TGA_domain"/>
</dbReference>
<dbReference type="GO" id="GO:0006351">
    <property type="term" value="P:DNA-templated transcription"/>
    <property type="evidence" value="ECO:0007669"/>
    <property type="project" value="InterPro"/>
</dbReference>
<protein>
    <recommendedName>
        <fullName evidence="2">DOG1 domain-containing protein</fullName>
    </recommendedName>
</protein>
<keyword evidence="4" id="KW-1185">Reference proteome</keyword>
<feature type="compositionally biased region" description="Basic and acidic residues" evidence="1">
    <location>
        <begin position="216"/>
        <end position="228"/>
    </location>
</feature>
<dbReference type="Pfam" id="PF14144">
    <property type="entry name" value="DOG1"/>
    <property type="match status" value="1"/>
</dbReference>
<comment type="caution">
    <text evidence="3">The sequence shown here is derived from an EMBL/GenBank/DDBJ whole genome shotgun (WGS) entry which is preliminary data.</text>
</comment>
<feature type="region of interest" description="Disordered" evidence="1">
    <location>
        <begin position="213"/>
        <end position="234"/>
    </location>
</feature>
<feature type="region of interest" description="Disordered" evidence="1">
    <location>
        <begin position="50"/>
        <end position="75"/>
    </location>
</feature>
<dbReference type="InterPro" id="IPR051886">
    <property type="entry name" value="Seed_Dev/Stress_Resp_Reg"/>
</dbReference>
<feature type="compositionally biased region" description="Polar residues" evidence="1">
    <location>
        <begin position="57"/>
        <end position="70"/>
    </location>
</feature>
<evidence type="ECO:0000256" key="1">
    <source>
        <dbReference type="SAM" id="MobiDB-lite"/>
    </source>
</evidence>
<dbReference type="Proteomes" id="UP001187471">
    <property type="component" value="Unassembled WGS sequence"/>
</dbReference>
<dbReference type="PANTHER" id="PTHR46354">
    <property type="entry name" value="DOG1 DOMAIN-CONTAINING PROTEIN"/>
    <property type="match status" value="1"/>
</dbReference>
<feature type="region of interest" description="Disordered" evidence="1">
    <location>
        <begin position="1"/>
        <end position="20"/>
    </location>
</feature>
<evidence type="ECO:0000313" key="4">
    <source>
        <dbReference type="Proteomes" id="UP001187471"/>
    </source>
</evidence>
<dbReference type="PANTHER" id="PTHR46354:SF4">
    <property type="entry name" value="PROTEIN DOG1-LIKE 3"/>
    <property type="match status" value="1"/>
</dbReference>
<sequence>MSMPSNSASFMSQSMSSGSNQSRETFRKFFECWLTEQNQQLQELVSASKHHPRLSIDNPNNGYPYTSGNGENRDNEDVLRPLIDRVVRHHEQYYRAKSRWAHHDVLAMLSPSWRSSLEDAFLWIGGWRPTMAFHLLYSKSGLQLEARLAEFIRGLSAGDLGDLSPSQLTRVDELQRKTVKEERELTEELARHQETVADSSMVELSHVVTELIENGEASRDGDGDESGRVESTLAPKEEGLVEILHRADDLRLRTLKEVLDILTPIQAVQFLIAAAELHLRLHDWGKKRDEATHQQVNGVAPSQRS</sequence>
<reference evidence="3" key="1">
    <citation type="submission" date="2022-12" db="EMBL/GenBank/DDBJ databases">
        <title>Draft genome assemblies for two species of Escallonia (Escalloniales).</title>
        <authorList>
            <person name="Chanderbali A."/>
            <person name="Dervinis C."/>
            <person name="Anghel I."/>
            <person name="Soltis D."/>
            <person name="Soltis P."/>
            <person name="Zapata F."/>
        </authorList>
    </citation>
    <scope>NUCLEOTIDE SEQUENCE</scope>
    <source>
        <strain evidence="3">UCBG92.1500</strain>
        <tissue evidence="3">Leaf</tissue>
    </source>
</reference>
<dbReference type="AlphaFoldDB" id="A0AA88U9K4"/>
<gene>
    <name evidence="3" type="ORF">RJ640_008206</name>
</gene>
<dbReference type="GO" id="GO:0043565">
    <property type="term" value="F:sequence-specific DNA binding"/>
    <property type="evidence" value="ECO:0007669"/>
    <property type="project" value="InterPro"/>
</dbReference>
<accession>A0AA88U9K4</accession>
<proteinExistence type="predicted"/>
<name>A0AA88U9K4_9ASTE</name>
<feature type="domain" description="DOG1" evidence="2">
    <location>
        <begin position="23"/>
        <end position="291"/>
    </location>
</feature>
<evidence type="ECO:0000259" key="2">
    <source>
        <dbReference type="PROSITE" id="PS51806"/>
    </source>
</evidence>
<dbReference type="PROSITE" id="PS51806">
    <property type="entry name" value="DOG1"/>
    <property type="match status" value="1"/>
</dbReference>